<dbReference type="AlphaFoldDB" id="A0A1L7XTA8"/>
<organism evidence="2 3">
    <name type="scientific">Phialocephala subalpina</name>
    <dbReference type="NCBI Taxonomy" id="576137"/>
    <lineage>
        <taxon>Eukaryota</taxon>
        <taxon>Fungi</taxon>
        <taxon>Dikarya</taxon>
        <taxon>Ascomycota</taxon>
        <taxon>Pezizomycotina</taxon>
        <taxon>Leotiomycetes</taxon>
        <taxon>Helotiales</taxon>
        <taxon>Mollisiaceae</taxon>
        <taxon>Phialocephala</taxon>
        <taxon>Phialocephala fortinii species complex</taxon>
    </lineage>
</organism>
<feature type="coiled-coil region" evidence="1">
    <location>
        <begin position="133"/>
        <end position="160"/>
    </location>
</feature>
<dbReference type="OrthoDB" id="3564190at2759"/>
<reference evidence="2 3" key="1">
    <citation type="submission" date="2016-03" db="EMBL/GenBank/DDBJ databases">
        <authorList>
            <person name="Ploux O."/>
        </authorList>
    </citation>
    <scope>NUCLEOTIDE SEQUENCE [LARGE SCALE GENOMIC DNA]</scope>
    <source>
        <strain evidence="2 3">UAMH 11012</strain>
    </source>
</reference>
<gene>
    <name evidence="2" type="ORF">PAC_18171</name>
</gene>
<dbReference type="EMBL" id="FJOG01000053">
    <property type="protein sequence ID" value="CZR68272.1"/>
    <property type="molecule type" value="Genomic_DNA"/>
</dbReference>
<name>A0A1L7XTA8_9HELO</name>
<proteinExistence type="predicted"/>
<keyword evidence="1" id="KW-0175">Coiled coil</keyword>
<dbReference type="Proteomes" id="UP000184330">
    <property type="component" value="Unassembled WGS sequence"/>
</dbReference>
<protein>
    <submittedName>
        <fullName evidence="2">Uncharacterized protein</fullName>
    </submittedName>
</protein>
<evidence type="ECO:0000256" key="1">
    <source>
        <dbReference type="SAM" id="Coils"/>
    </source>
</evidence>
<keyword evidence="3" id="KW-1185">Reference proteome</keyword>
<evidence type="ECO:0000313" key="2">
    <source>
        <dbReference type="EMBL" id="CZR68272.1"/>
    </source>
</evidence>
<evidence type="ECO:0000313" key="3">
    <source>
        <dbReference type="Proteomes" id="UP000184330"/>
    </source>
</evidence>
<sequence>MPLLGSLNALAMAPSKASLSITRDHFPPVYFTATPPKQTSSDEARDRFTTYWTGPYLPDALAYSARNGISYDYGGGSTMQFGGMFLVRSGPYGGGTDIAALRAANRAADGEERDRHTAGPNFKTGHALASNDRADVKRRIAVLEGELDNGEDERKREELDGLNADVPFIEEMLLLVAKLNQMVEDETKAGWDWEEGLDAQKAVRGEQQAVYERFNCHFEDLDLWHELVSIVRRSTNEDPAMM</sequence>
<accession>A0A1L7XTA8</accession>